<keyword evidence="9" id="KW-0539">Nucleus</keyword>
<dbReference type="InterPro" id="IPR022656">
    <property type="entry name" value="XPA_C"/>
</dbReference>
<dbReference type="SUPFAM" id="SSF46955">
    <property type="entry name" value="Putative DNA-binding domain"/>
    <property type="match status" value="1"/>
</dbReference>
<evidence type="ECO:0000256" key="12">
    <source>
        <dbReference type="SAM" id="MobiDB-lite"/>
    </source>
</evidence>
<dbReference type="Proteomes" id="UP000235392">
    <property type="component" value="Unassembled WGS sequence"/>
</dbReference>
<evidence type="ECO:0000256" key="2">
    <source>
        <dbReference type="ARBA" id="ARBA00005548"/>
    </source>
</evidence>
<comment type="similarity">
    <text evidence="2">Belongs to the XPA family.</text>
</comment>
<organism evidence="14 15">
    <name type="scientific">Puccinia coronata f. sp. avenae</name>
    <dbReference type="NCBI Taxonomy" id="200324"/>
    <lineage>
        <taxon>Eukaryota</taxon>
        <taxon>Fungi</taxon>
        <taxon>Dikarya</taxon>
        <taxon>Basidiomycota</taxon>
        <taxon>Pucciniomycotina</taxon>
        <taxon>Pucciniomycetes</taxon>
        <taxon>Pucciniales</taxon>
        <taxon>Pucciniaceae</taxon>
        <taxon>Puccinia</taxon>
    </lineage>
</organism>
<keyword evidence="3" id="KW-0479">Metal-binding</keyword>
<dbReference type="GO" id="GO:0070914">
    <property type="term" value="P:UV-damage excision repair"/>
    <property type="evidence" value="ECO:0007669"/>
    <property type="project" value="TreeGrafter"/>
</dbReference>
<dbReference type="InterPro" id="IPR000465">
    <property type="entry name" value="XPA/RAD14"/>
</dbReference>
<dbReference type="InterPro" id="IPR037129">
    <property type="entry name" value="XPA_sf"/>
</dbReference>
<comment type="caution">
    <text evidence="14">The sequence shown here is derived from an EMBL/GenBank/DDBJ whole genome shotgun (WGS) entry which is preliminary data.</text>
</comment>
<feature type="compositionally biased region" description="Basic and acidic residues" evidence="12">
    <location>
        <begin position="1"/>
        <end position="11"/>
    </location>
</feature>
<feature type="region of interest" description="Disordered" evidence="12">
    <location>
        <begin position="1"/>
        <end position="83"/>
    </location>
</feature>
<name>A0A2N5T9Q3_9BASI</name>
<dbReference type="Pfam" id="PF05181">
    <property type="entry name" value="XPA_C"/>
    <property type="match status" value="1"/>
</dbReference>
<evidence type="ECO:0000256" key="1">
    <source>
        <dbReference type="ARBA" id="ARBA00004123"/>
    </source>
</evidence>
<gene>
    <name evidence="14" type="ORF">PCASD_18929</name>
</gene>
<evidence type="ECO:0000259" key="13">
    <source>
        <dbReference type="Pfam" id="PF05181"/>
    </source>
</evidence>
<evidence type="ECO:0000256" key="4">
    <source>
        <dbReference type="ARBA" id="ARBA00022763"/>
    </source>
</evidence>
<dbReference type="AlphaFoldDB" id="A0A2N5T9Q3"/>
<dbReference type="GO" id="GO:0003684">
    <property type="term" value="F:damaged DNA binding"/>
    <property type="evidence" value="ECO:0007669"/>
    <property type="project" value="InterPro"/>
</dbReference>
<evidence type="ECO:0000256" key="3">
    <source>
        <dbReference type="ARBA" id="ARBA00022723"/>
    </source>
</evidence>
<keyword evidence="8" id="KW-0234">DNA repair</keyword>
<dbReference type="Gene3D" id="3.90.530.10">
    <property type="entry name" value="XPA C-terminal domain"/>
    <property type="match status" value="1"/>
</dbReference>
<dbReference type="NCBIfam" id="TIGR00598">
    <property type="entry name" value="rad14"/>
    <property type="match status" value="1"/>
</dbReference>
<dbReference type="InterPro" id="IPR009061">
    <property type="entry name" value="DNA-bd_dom_put_sf"/>
</dbReference>
<dbReference type="InterPro" id="IPR022652">
    <property type="entry name" value="Znf_XPA_CS"/>
</dbReference>
<reference evidence="14 15" key="1">
    <citation type="submission" date="2017-11" db="EMBL/GenBank/DDBJ databases">
        <title>De novo assembly and phasing of dikaryotic genomes from two isolates of Puccinia coronata f. sp. avenae, the causal agent of oat crown rust.</title>
        <authorList>
            <person name="Miller M.E."/>
            <person name="Zhang Y."/>
            <person name="Omidvar V."/>
            <person name="Sperschneider J."/>
            <person name="Schwessinger B."/>
            <person name="Raley C."/>
            <person name="Palmer J.M."/>
            <person name="Garnica D."/>
            <person name="Upadhyaya N."/>
            <person name="Rathjen J."/>
            <person name="Taylor J.M."/>
            <person name="Park R.F."/>
            <person name="Dodds P.N."/>
            <person name="Hirsch C.D."/>
            <person name="Kianian S.F."/>
            <person name="Figueroa M."/>
        </authorList>
    </citation>
    <scope>NUCLEOTIDE SEQUENCE [LARGE SCALE GENOMIC DNA]</scope>
    <source>
        <strain evidence="14">12SD80</strain>
    </source>
</reference>
<dbReference type="InterPro" id="IPR022658">
    <property type="entry name" value="XPA_CS"/>
</dbReference>
<evidence type="ECO:0000256" key="9">
    <source>
        <dbReference type="ARBA" id="ARBA00023242"/>
    </source>
</evidence>
<evidence type="ECO:0000256" key="6">
    <source>
        <dbReference type="ARBA" id="ARBA00022833"/>
    </source>
</evidence>
<dbReference type="CDD" id="cd21077">
    <property type="entry name" value="DBD_Rad14"/>
    <property type="match status" value="1"/>
</dbReference>
<evidence type="ECO:0000313" key="14">
    <source>
        <dbReference type="EMBL" id="PLW22212.1"/>
    </source>
</evidence>
<dbReference type="PROSITE" id="PS00753">
    <property type="entry name" value="XPA_2"/>
    <property type="match status" value="1"/>
</dbReference>
<evidence type="ECO:0000256" key="10">
    <source>
        <dbReference type="ARBA" id="ARBA00072989"/>
    </source>
</evidence>
<keyword evidence="4" id="KW-0227">DNA damage</keyword>
<evidence type="ECO:0000256" key="11">
    <source>
        <dbReference type="SAM" id="Coils"/>
    </source>
</evidence>
<sequence length="328" mass="37567">MEQASNEHEASTAHPQTQNNPQAGQSLENNRFLAKAKIRNSVRDVTANTESSRKRRMVHHEAEGGPSKSTPQDDKKNETLKPLPKRIRKFVDYDLSTMKNSKGGFLMDNEQDDARLLKQQQQIEELKRQRMKQAELLSQAPNVSLDKSQNPKCTVCGSVELDMQLFQVFKVAVCRKCKNEHPERFSLLTKTECKQDYLLTDPELKDSELLPHLLKPNPHQSTYSNMMLFLREQVEGYAFSARKWGSAAALDAEFSRRETAKKALKNRKFDAQLRDLRKKTRSNLWHHRQEAVHVHTFEPVPASSSSSDSHTQTQQCSGCGMQCEVEIF</sequence>
<proteinExistence type="inferred from homology"/>
<dbReference type="FunFam" id="3.90.530.10:FF:000003">
    <property type="entry name" value="Dna repair rad14 protein"/>
    <property type="match status" value="1"/>
</dbReference>
<dbReference type="PANTHER" id="PTHR10142">
    <property type="entry name" value="DNA REPAIR PROTEIN COMPLEMENTING XP-A CELLS"/>
    <property type="match status" value="1"/>
</dbReference>
<dbReference type="GO" id="GO:0008270">
    <property type="term" value="F:zinc ion binding"/>
    <property type="evidence" value="ECO:0007669"/>
    <property type="project" value="UniProtKB-KW"/>
</dbReference>
<evidence type="ECO:0000313" key="15">
    <source>
        <dbReference type="Proteomes" id="UP000235392"/>
    </source>
</evidence>
<comment type="subcellular location">
    <subcellularLocation>
        <location evidence="1">Nucleus</location>
    </subcellularLocation>
</comment>
<keyword evidence="7" id="KW-0238">DNA-binding</keyword>
<evidence type="ECO:0000256" key="7">
    <source>
        <dbReference type="ARBA" id="ARBA00023125"/>
    </source>
</evidence>
<dbReference type="PANTHER" id="PTHR10142:SF0">
    <property type="entry name" value="DNA REPAIR PROTEIN COMPLEMENTING XP-A CELLS"/>
    <property type="match status" value="1"/>
</dbReference>
<feature type="domain" description="XPA C-terminal" evidence="13">
    <location>
        <begin position="185"/>
        <end position="234"/>
    </location>
</feature>
<dbReference type="GO" id="GO:0006284">
    <property type="term" value="P:base-excision repair"/>
    <property type="evidence" value="ECO:0007669"/>
    <property type="project" value="TreeGrafter"/>
</dbReference>
<accession>A0A2N5T9Q3</accession>
<feature type="compositionally biased region" description="Polar residues" evidence="12">
    <location>
        <begin position="13"/>
        <end position="29"/>
    </location>
</feature>
<evidence type="ECO:0000256" key="8">
    <source>
        <dbReference type="ARBA" id="ARBA00023204"/>
    </source>
</evidence>
<dbReference type="GO" id="GO:1901255">
    <property type="term" value="P:nucleotide-excision repair involved in interstrand cross-link repair"/>
    <property type="evidence" value="ECO:0007669"/>
    <property type="project" value="TreeGrafter"/>
</dbReference>
<keyword evidence="5" id="KW-0863">Zinc-finger</keyword>
<protein>
    <recommendedName>
        <fullName evidence="10">DNA repair protein RAD14</fullName>
    </recommendedName>
</protein>
<feature type="coiled-coil region" evidence="11">
    <location>
        <begin position="109"/>
        <end position="136"/>
    </location>
</feature>
<keyword evidence="6" id="KW-0862">Zinc</keyword>
<dbReference type="EMBL" id="PGCI01000672">
    <property type="protein sequence ID" value="PLW22212.1"/>
    <property type="molecule type" value="Genomic_DNA"/>
</dbReference>
<evidence type="ECO:0000256" key="5">
    <source>
        <dbReference type="ARBA" id="ARBA00022771"/>
    </source>
</evidence>
<dbReference type="GO" id="GO:0000110">
    <property type="term" value="C:nucleotide-excision repair factor 1 complex"/>
    <property type="evidence" value="ECO:0007669"/>
    <property type="project" value="TreeGrafter"/>
</dbReference>
<dbReference type="GO" id="GO:0000715">
    <property type="term" value="P:nucleotide-excision repair, DNA damage recognition"/>
    <property type="evidence" value="ECO:0007669"/>
    <property type="project" value="TreeGrafter"/>
</dbReference>
<keyword evidence="11" id="KW-0175">Coiled coil</keyword>
<dbReference type="Pfam" id="PF01286">
    <property type="entry name" value="XPA_N"/>
    <property type="match status" value="1"/>
</dbReference>